<feature type="transmembrane region" description="Helical" evidence="1">
    <location>
        <begin position="90"/>
        <end position="111"/>
    </location>
</feature>
<accession>A0A2A6ZDG5</accession>
<feature type="transmembrane region" description="Helical" evidence="1">
    <location>
        <begin position="117"/>
        <end position="140"/>
    </location>
</feature>
<feature type="transmembrane region" description="Helical" evidence="1">
    <location>
        <begin position="161"/>
        <end position="184"/>
    </location>
</feature>
<keyword evidence="3" id="KW-1185">Reference proteome</keyword>
<evidence type="ECO:0000313" key="3">
    <source>
        <dbReference type="Proteomes" id="UP000220752"/>
    </source>
</evidence>
<dbReference type="AlphaFoldDB" id="A0A2A6ZDG5"/>
<dbReference type="Proteomes" id="UP000220752">
    <property type="component" value="Unassembled WGS sequence"/>
</dbReference>
<protein>
    <recommendedName>
        <fullName evidence="4">DUF1129 domain-containing protein</fullName>
    </recommendedName>
</protein>
<sequence length="222" mass="25998">MNKYFALRKANRMRTKLLNEKSQEQLKEVIRYLRRVSWDFCGIELVRSDLLDIAIQANAENRELFHSIPDAKTFVEEVKPSLKTLGAGDYFWFVAPLYFFLEWGVEGLLLYPVIGDWVFELSVGYLMQLVVAVTVFCALFRRMMEQVGFPPREHWLKYATWLVLYIVTLYGTGWFFTQIAGKIVLLRLPILSYSIFCLLLGAGLYAIHFWRYGKDPRLSARI</sequence>
<keyword evidence="1" id="KW-1133">Transmembrane helix</keyword>
<comment type="caution">
    <text evidence="2">The sequence shown here is derived from an EMBL/GenBank/DDBJ whole genome shotgun (WGS) entry which is preliminary data.</text>
</comment>
<proteinExistence type="predicted"/>
<organism evidence="2 3">
    <name type="scientific">Faecalibacterium langellae</name>
    <dbReference type="NCBI Taxonomy" id="3435293"/>
    <lineage>
        <taxon>Bacteria</taxon>
        <taxon>Bacillati</taxon>
        <taxon>Bacillota</taxon>
        <taxon>Clostridia</taxon>
        <taxon>Eubacteriales</taxon>
        <taxon>Oscillospiraceae</taxon>
        <taxon>Faecalibacterium</taxon>
    </lineage>
</organism>
<name>A0A2A6ZDG5_9FIRM</name>
<gene>
    <name evidence="2" type="ORF">CGS46_03250</name>
</gene>
<evidence type="ECO:0000313" key="2">
    <source>
        <dbReference type="EMBL" id="PDX59435.1"/>
    </source>
</evidence>
<evidence type="ECO:0000256" key="1">
    <source>
        <dbReference type="SAM" id="Phobius"/>
    </source>
</evidence>
<reference evidence="2 3" key="1">
    <citation type="journal article" date="2017" name="Front. Microbiol.">
        <title>New Insights into the Diversity of the Genus Faecalibacterium.</title>
        <authorList>
            <person name="Benevides L."/>
            <person name="Burman S."/>
            <person name="Martin R."/>
            <person name="Robert V."/>
            <person name="Thomas M."/>
            <person name="Miquel S."/>
            <person name="Chain F."/>
            <person name="Sokol H."/>
            <person name="Bermudez-Humaran L.G."/>
            <person name="Morrison M."/>
            <person name="Langella P."/>
            <person name="Azevedo V.A."/>
            <person name="Chatel J.M."/>
            <person name="Soares S."/>
        </authorList>
    </citation>
    <scope>NUCLEOTIDE SEQUENCE [LARGE SCALE GENOMIC DNA]</scope>
    <source>
        <strain evidence="3">CNCM I-4540</strain>
    </source>
</reference>
<evidence type="ECO:0008006" key="4">
    <source>
        <dbReference type="Google" id="ProtNLM"/>
    </source>
</evidence>
<feature type="transmembrane region" description="Helical" evidence="1">
    <location>
        <begin position="190"/>
        <end position="210"/>
    </location>
</feature>
<dbReference type="SUPFAM" id="SSF158560">
    <property type="entry name" value="BH3980-like"/>
    <property type="match status" value="1"/>
</dbReference>
<keyword evidence="1" id="KW-0472">Membrane</keyword>
<keyword evidence="1" id="KW-0812">Transmembrane</keyword>
<dbReference type="EMBL" id="NMTQ01000016">
    <property type="protein sequence ID" value="PDX59435.1"/>
    <property type="molecule type" value="Genomic_DNA"/>
</dbReference>